<evidence type="ECO:0000313" key="1">
    <source>
        <dbReference type="EMBL" id="ERJ66556.1"/>
    </source>
</evidence>
<protein>
    <submittedName>
        <fullName evidence="1">Uncharacterized protein</fullName>
    </submittedName>
</protein>
<organism evidence="1 2">
    <name type="scientific">Porphyromonas gingivalis F0570</name>
    <dbReference type="NCBI Taxonomy" id="1227271"/>
    <lineage>
        <taxon>Bacteria</taxon>
        <taxon>Pseudomonadati</taxon>
        <taxon>Bacteroidota</taxon>
        <taxon>Bacteroidia</taxon>
        <taxon>Bacteroidales</taxon>
        <taxon>Porphyromonadaceae</taxon>
        <taxon>Porphyromonas</taxon>
    </lineage>
</organism>
<evidence type="ECO:0000313" key="2">
    <source>
        <dbReference type="Proteomes" id="UP000016630"/>
    </source>
</evidence>
<accession>A0A0E2LQR1</accession>
<reference evidence="1 2" key="1">
    <citation type="submission" date="2013-06" db="EMBL/GenBank/DDBJ databases">
        <authorList>
            <person name="Weinstock G."/>
            <person name="Sodergren E."/>
            <person name="Lobos E.A."/>
            <person name="Fulton L."/>
            <person name="Fulton R."/>
            <person name="Courtney L."/>
            <person name="Fronick C."/>
            <person name="O'Laughlin M."/>
            <person name="Godfrey J."/>
            <person name="Wilson R.M."/>
            <person name="Miner T."/>
            <person name="Farmer C."/>
            <person name="Delehaunty K."/>
            <person name="Cordes M."/>
            <person name="Minx P."/>
            <person name="Tomlinson C."/>
            <person name="Chen J."/>
            <person name="Wollam A."/>
            <person name="Pepin K.H."/>
            <person name="Bhonagiri V."/>
            <person name="Zhang X."/>
            <person name="Warren W."/>
            <person name="Mitreva M."/>
            <person name="Mardis E.R."/>
            <person name="Wilson R.K."/>
        </authorList>
    </citation>
    <scope>NUCLEOTIDE SEQUENCE [LARGE SCALE GENOMIC DNA]</scope>
    <source>
        <strain evidence="1 2">F0570</strain>
    </source>
</reference>
<sequence length="54" mass="5965">MVRENFCFGVKKNNLSNQNEKNYARVFPFLGTAISSFLVPKSGGTPIESLERGA</sequence>
<proteinExistence type="predicted"/>
<dbReference type="Proteomes" id="UP000016630">
    <property type="component" value="Unassembled WGS sequence"/>
</dbReference>
<dbReference type="HOGENOM" id="CLU_3046494_0_0_10"/>
<dbReference type="EMBL" id="AWUW01000075">
    <property type="protein sequence ID" value="ERJ66556.1"/>
    <property type="molecule type" value="Genomic_DNA"/>
</dbReference>
<comment type="caution">
    <text evidence="1">The sequence shown here is derived from an EMBL/GenBank/DDBJ whole genome shotgun (WGS) entry which is preliminary data.</text>
</comment>
<dbReference type="AlphaFoldDB" id="A0A0E2LQR1"/>
<gene>
    <name evidence="1" type="ORF">HMPREF1555_01070</name>
</gene>
<name>A0A0E2LQR1_PORGN</name>